<evidence type="ECO:0000256" key="3">
    <source>
        <dbReference type="ARBA" id="ARBA00023306"/>
    </source>
</evidence>
<keyword evidence="8" id="KW-1185">Reference proteome</keyword>
<comment type="subcellular location">
    <subcellularLocation>
        <location evidence="5">Cytoplasm</location>
    </subcellularLocation>
    <text evidence="5">Localizes to the division site, in a FtsZ-dependent manner.</text>
</comment>
<sequence>MALNDRFNKLFGLDDEQGQPDTDFNQRTDVDDKVTAMDNDNISDSKSQIALFEPRIFSDAKEAAKQLIAGQAVILNFERIDDEQTKRIVDFLSGTLFAIDGSIEEVGTHIFLCTPKSFEINGSLYSNIQNGDLSHDNINKE</sequence>
<evidence type="ECO:0000313" key="6">
    <source>
        <dbReference type="EMBL" id="MDV7694365.1"/>
    </source>
</evidence>
<proteinExistence type="inferred from homology"/>
<reference evidence="6" key="2">
    <citation type="submission" date="2019-10" db="EMBL/GenBank/DDBJ databases">
        <title>Malate fermentation in French cider.</title>
        <authorList>
            <person name="Cousin F.J."/>
            <person name="Medina Fernandez S."/>
            <person name="Misery B."/>
            <person name="Laplace J.-M."/>
            <person name="Cretenet M."/>
        </authorList>
    </citation>
    <scope>NUCLEOTIDE SEQUENCE</scope>
    <source>
        <strain evidence="6">UCMA15901</strain>
    </source>
</reference>
<dbReference type="AlphaFoldDB" id="A0A176TKR1"/>
<evidence type="ECO:0000313" key="9">
    <source>
        <dbReference type="Proteomes" id="UP001275867"/>
    </source>
</evidence>
<dbReference type="InterPro" id="IPR038594">
    <property type="entry name" value="SepF-like_sf"/>
</dbReference>
<evidence type="ECO:0000256" key="1">
    <source>
        <dbReference type="ARBA" id="ARBA00022618"/>
    </source>
</evidence>
<dbReference type="Pfam" id="PF04472">
    <property type="entry name" value="SepF"/>
    <property type="match status" value="1"/>
</dbReference>
<dbReference type="EMBL" id="LXND01000031">
    <property type="protein sequence ID" value="OAD64548.1"/>
    <property type="molecule type" value="Genomic_DNA"/>
</dbReference>
<dbReference type="PANTHER" id="PTHR35798:SF1">
    <property type="entry name" value="CELL DIVISION PROTEIN SEPF"/>
    <property type="match status" value="1"/>
</dbReference>
<protein>
    <recommendedName>
        <fullName evidence="5">Cell division protein SepF</fullName>
    </recommendedName>
</protein>
<organism evidence="6 9">
    <name type="scientific">Pediococcus parvulus</name>
    <dbReference type="NCBI Taxonomy" id="54062"/>
    <lineage>
        <taxon>Bacteria</taxon>
        <taxon>Bacillati</taxon>
        <taxon>Bacillota</taxon>
        <taxon>Bacilli</taxon>
        <taxon>Lactobacillales</taxon>
        <taxon>Lactobacillaceae</taxon>
        <taxon>Pediococcus</taxon>
    </lineage>
</organism>
<dbReference type="Gene3D" id="3.30.110.150">
    <property type="entry name" value="SepF-like protein"/>
    <property type="match status" value="1"/>
</dbReference>
<gene>
    <name evidence="5" type="primary">sepF</name>
    <name evidence="7" type="ORF">A7K95_04225</name>
    <name evidence="6" type="ORF">GA842_05570</name>
</gene>
<dbReference type="GeneID" id="93382884"/>
<evidence type="ECO:0000256" key="5">
    <source>
        <dbReference type="HAMAP-Rule" id="MF_01197"/>
    </source>
</evidence>
<keyword evidence="3 5" id="KW-0131">Cell cycle</keyword>
<keyword evidence="1 5" id="KW-0132">Cell division</keyword>
<accession>A0A176TKR1</accession>
<comment type="function">
    <text evidence="4 5">Cell division protein that is part of the divisome complex and is recruited early to the Z-ring. Probably stimulates Z-ring formation, perhaps through the cross-linking of FtsZ protofilaments. Its function overlaps with FtsA.</text>
</comment>
<dbReference type="GO" id="GO:0000917">
    <property type="term" value="P:division septum assembly"/>
    <property type="evidence" value="ECO:0007669"/>
    <property type="project" value="UniProtKB-KW"/>
</dbReference>
<dbReference type="PANTHER" id="PTHR35798">
    <property type="entry name" value="CELL DIVISION PROTEIN SEPF"/>
    <property type="match status" value="1"/>
</dbReference>
<evidence type="ECO:0000313" key="8">
    <source>
        <dbReference type="Proteomes" id="UP000077280"/>
    </source>
</evidence>
<comment type="similarity">
    <text evidence="5">Belongs to the SepF family.</text>
</comment>
<dbReference type="Proteomes" id="UP000077280">
    <property type="component" value="Unassembled WGS sequence"/>
</dbReference>
<name>A0A176TKR1_9LACO</name>
<dbReference type="HAMAP" id="MF_01197">
    <property type="entry name" value="SepF"/>
    <property type="match status" value="1"/>
</dbReference>
<keyword evidence="2 5" id="KW-0717">Septation</keyword>
<keyword evidence="5" id="KW-0963">Cytoplasm</keyword>
<evidence type="ECO:0000313" key="7">
    <source>
        <dbReference type="EMBL" id="OAD64548.1"/>
    </source>
</evidence>
<comment type="subunit">
    <text evidence="5">Homodimer. Interacts with FtsZ.</text>
</comment>
<evidence type="ECO:0000256" key="2">
    <source>
        <dbReference type="ARBA" id="ARBA00023210"/>
    </source>
</evidence>
<evidence type="ECO:0000256" key="4">
    <source>
        <dbReference type="ARBA" id="ARBA00044936"/>
    </source>
</evidence>
<dbReference type="Proteomes" id="UP001275867">
    <property type="component" value="Unassembled WGS sequence"/>
</dbReference>
<dbReference type="GO" id="GO:0005737">
    <property type="term" value="C:cytoplasm"/>
    <property type="evidence" value="ECO:0007669"/>
    <property type="project" value="UniProtKB-SubCell"/>
</dbReference>
<dbReference type="OrthoDB" id="9815206at2"/>
<dbReference type="RefSeq" id="WP_057783925.1">
    <property type="nucleotide sequence ID" value="NZ_BJWE01000015.1"/>
</dbReference>
<dbReference type="EMBL" id="WERX01000015">
    <property type="protein sequence ID" value="MDV7694365.1"/>
    <property type="molecule type" value="Genomic_DNA"/>
</dbReference>
<comment type="caution">
    <text evidence="6">The sequence shown here is derived from an EMBL/GenBank/DDBJ whole genome shotgun (WGS) entry which is preliminary data.</text>
</comment>
<reference evidence="7 8" key="1">
    <citation type="submission" date="2016-05" db="EMBL/GenBank/DDBJ databases">
        <title>Draft genome sequence of Pediococcus parvulus 2.6, a probiotic beta-glucan producer strain.</title>
        <authorList>
            <person name="Mohedano M.L."/>
            <person name="Perez-Ramos A."/>
            <person name="Duenas M.T."/>
            <person name="Lamontanara A."/>
            <person name="Orru L."/>
            <person name="Spano G."/>
            <person name="Capozzi V."/>
            <person name="Lopez P."/>
        </authorList>
    </citation>
    <scope>NUCLEOTIDE SEQUENCE [LARGE SCALE GENOMIC DNA]</scope>
    <source>
        <strain evidence="7 8">2.6</strain>
    </source>
</reference>
<dbReference type="InterPro" id="IPR007561">
    <property type="entry name" value="Cell_div_SepF/SepF-rel"/>
</dbReference>
<dbReference type="GO" id="GO:0043093">
    <property type="term" value="P:FtsZ-dependent cytokinesis"/>
    <property type="evidence" value="ECO:0007669"/>
    <property type="project" value="UniProtKB-UniRule"/>
</dbReference>
<dbReference type="InterPro" id="IPR023052">
    <property type="entry name" value="Cell_div_SepF"/>
</dbReference>